<gene>
    <name evidence="3" type="ORF">B0T17DRAFT_651002</name>
</gene>
<accession>A0AA40CF27</accession>
<keyword evidence="2" id="KW-1133">Transmembrane helix</keyword>
<evidence type="ECO:0000256" key="2">
    <source>
        <dbReference type="SAM" id="Phobius"/>
    </source>
</evidence>
<evidence type="ECO:0000256" key="1">
    <source>
        <dbReference type="SAM" id="MobiDB-lite"/>
    </source>
</evidence>
<dbReference type="PANTHER" id="PTHR35395">
    <property type="entry name" value="DUF6536 DOMAIN-CONTAINING PROTEIN"/>
    <property type="match status" value="1"/>
</dbReference>
<keyword evidence="2" id="KW-0812">Transmembrane</keyword>
<reference evidence="3" key="1">
    <citation type="submission" date="2023-06" db="EMBL/GenBank/DDBJ databases">
        <title>Genome-scale phylogeny and comparative genomics of the fungal order Sordariales.</title>
        <authorList>
            <consortium name="Lawrence Berkeley National Laboratory"/>
            <person name="Hensen N."/>
            <person name="Bonometti L."/>
            <person name="Westerberg I."/>
            <person name="Brannstrom I.O."/>
            <person name="Guillou S."/>
            <person name="Cros-Aarteil S."/>
            <person name="Calhoun S."/>
            <person name="Haridas S."/>
            <person name="Kuo A."/>
            <person name="Mondo S."/>
            <person name="Pangilinan J."/>
            <person name="Riley R."/>
            <person name="LaButti K."/>
            <person name="Andreopoulos B."/>
            <person name="Lipzen A."/>
            <person name="Chen C."/>
            <person name="Yanf M."/>
            <person name="Daum C."/>
            <person name="Ng V."/>
            <person name="Clum A."/>
            <person name="Steindorff A."/>
            <person name="Ohm R."/>
            <person name="Martin F."/>
            <person name="Silar P."/>
            <person name="Natvig D."/>
            <person name="Lalanne C."/>
            <person name="Gautier V."/>
            <person name="Ament-velasquez S.L."/>
            <person name="Kruys A."/>
            <person name="Hutchinson M.I."/>
            <person name="Powell A.J."/>
            <person name="Barry K."/>
            <person name="Miller A.N."/>
            <person name="Grigoriev I.V."/>
            <person name="Debuchy R."/>
            <person name="Gladieux P."/>
            <person name="Thoren M.H."/>
            <person name="Johannesson H."/>
        </authorList>
    </citation>
    <scope>NUCLEOTIDE SEQUENCE</scope>
    <source>
        <strain evidence="3">SMH3391-2</strain>
    </source>
</reference>
<keyword evidence="4" id="KW-1185">Reference proteome</keyword>
<dbReference type="AlphaFoldDB" id="A0AA40CF27"/>
<proteinExistence type="predicted"/>
<feature type="region of interest" description="Disordered" evidence="1">
    <location>
        <begin position="1"/>
        <end position="21"/>
    </location>
</feature>
<dbReference type="PANTHER" id="PTHR35395:SF1">
    <property type="entry name" value="DUF6536 DOMAIN-CONTAINING PROTEIN"/>
    <property type="match status" value="1"/>
</dbReference>
<feature type="transmembrane region" description="Helical" evidence="2">
    <location>
        <begin position="35"/>
        <end position="54"/>
    </location>
</feature>
<protein>
    <submittedName>
        <fullName evidence="3">Uncharacterized protein</fullName>
    </submittedName>
</protein>
<name>A0AA40CF27_9PEZI</name>
<comment type="caution">
    <text evidence="3">The sequence shown here is derived from an EMBL/GenBank/DDBJ whole genome shotgun (WGS) entry which is preliminary data.</text>
</comment>
<feature type="transmembrane region" description="Helical" evidence="2">
    <location>
        <begin position="74"/>
        <end position="103"/>
    </location>
</feature>
<dbReference type="Proteomes" id="UP001174934">
    <property type="component" value="Unassembled WGS sequence"/>
</dbReference>
<dbReference type="EMBL" id="JAULSR010000001">
    <property type="protein sequence ID" value="KAK0636142.1"/>
    <property type="molecule type" value="Genomic_DNA"/>
</dbReference>
<organism evidence="3 4">
    <name type="scientific">Bombardia bombarda</name>
    <dbReference type="NCBI Taxonomy" id="252184"/>
    <lineage>
        <taxon>Eukaryota</taxon>
        <taxon>Fungi</taxon>
        <taxon>Dikarya</taxon>
        <taxon>Ascomycota</taxon>
        <taxon>Pezizomycotina</taxon>
        <taxon>Sordariomycetes</taxon>
        <taxon>Sordariomycetidae</taxon>
        <taxon>Sordariales</taxon>
        <taxon>Lasiosphaeriaceae</taxon>
        <taxon>Bombardia</taxon>
    </lineage>
</organism>
<keyword evidence="2" id="KW-0472">Membrane</keyword>
<evidence type="ECO:0000313" key="4">
    <source>
        <dbReference type="Proteomes" id="UP001174934"/>
    </source>
</evidence>
<evidence type="ECO:0000313" key="3">
    <source>
        <dbReference type="EMBL" id="KAK0636142.1"/>
    </source>
</evidence>
<sequence>MVAAREWSASTTQRKPLRVSESPRGLQRESYFLHLPYRLGVPLVVFSILIHWLMSQSIFVVAVEKVQASEKTNGWVIITCGYSPIAIVFVLALCCVLVLALAVSARRRLLSAMPVAGSCSLVIAAACHDTEGLPQPDSVLLPLQWGVIPSNQNTRPDDGNSMGYCGFSAEKVGQLDPGMVYS</sequence>